<sequence length="504" mass="55864">MHRAPLQKESNMFSVAPDFTLLGDSLSKDPSFCSNLYSLSDPATFDSHLLPRVPSPSLPLEEMLGLWPSGQENISSSTDKECGVNHLRTRRDSVTTLLEFGDWILGESWSRASSLLPPAPLFYRGRLSHLDPGKVDCDLLWEPLQTRTRPEPELQAAPTNGASLEHLSRPYSHLHQARLETSDGASPNTRPTTPVPSLSHSHHSSSSLSTIEETYQANKPTTSRDVPGRVGPVDPSGASMYRSEADRSIANAFSMRSSNDMDYGLPNLLEAHPSAHQPEVSYIDWDDGDGARAQSRLARMKKSLADLRAAERYISEAYTNSRTPLLKHKNDTVSTKRAPMCPTSDEGTSGLSNQEQREPRNDNHGEWKPLVPKEAAAAVLSKPKRIGDIDTPTRLRKQPSARLLSSKEATKPNSSITGHVRRDRRRTVSSELEAISPLSQISVEPDLTKDFARPSAATPSSTCKRKRFSTAFVRPSRNEKKPARLSVVGKWLRRLLGFRRGRKD</sequence>
<feature type="region of interest" description="Disordered" evidence="1">
    <location>
        <begin position="180"/>
        <end position="242"/>
    </location>
</feature>
<feature type="compositionally biased region" description="Polar residues" evidence="1">
    <location>
        <begin position="183"/>
        <end position="196"/>
    </location>
</feature>
<accession>A0ABR0J3U0</accession>
<organism evidence="2 3">
    <name type="scientific">Exophiala sideris</name>
    <dbReference type="NCBI Taxonomy" id="1016849"/>
    <lineage>
        <taxon>Eukaryota</taxon>
        <taxon>Fungi</taxon>
        <taxon>Dikarya</taxon>
        <taxon>Ascomycota</taxon>
        <taxon>Pezizomycotina</taxon>
        <taxon>Eurotiomycetes</taxon>
        <taxon>Chaetothyriomycetidae</taxon>
        <taxon>Chaetothyriales</taxon>
        <taxon>Herpotrichiellaceae</taxon>
        <taxon>Exophiala</taxon>
    </lineage>
</organism>
<protein>
    <submittedName>
        <fullName evidence="2">Uncharacterized protein</fullName>
    </submittedName>
</protein>
<dbReference type="EMBL" id="JAVRRF010000020">
    <property type="protein sequence ID" value="KAK5055510.1"/>
    <property type="molecule type" value="Genomic_DNA"/>
</dbReference>
<feature type="compositionally biased region" description="Polar residues" evidence="1">
    <location>
        <begin position="210"/>
        <end position="224"/>
    </location>
</feature>
<dbReference type="Proteomes" id="UP001345691">
    <property type="component" value="Unassembled WGS sequence"/>
</dbReference>
<evidence type="ECO:0000256" key="1">
    <source>
        <dbReference type="SAM" id="MobiDB-lite"/>
    </source>
</evidence>
<feature type="region of interest" description="Disordered" evidence="1">
    <location>
        <begin position="387"/>
        <end position="427"/>
    </location>
</feature>
<feature type="compositionally biased region" description="Polar residues" evidence="1">
    <location>
        <begin position="345"/>
        <end position="354"/>
    </location>
</feature>
<gene>
    <name evidence="2" type="ORF">LTR69_008343</name>
</gene>
<evidence type="ECO:0000313" key="3">
    <source>
        <dbReference type="Proteomes" id="UP001345691"/>
    </source>
</evidence>
<reference evidence="2 3" key="1">
    <citation type="submission" date="2023-08" db="EMBL/GenBank/DDBJ databases">
        <title>Black Yeasts Isolated from many extreme environments.</title>
        <authorList>
            <person name="Coleine C."/>
            <person name="Stajich J.E."/>
            <person name="Selbmann L."/>
        </authorList>
    </citation>
    <scope>NUCLEOTIDE SEQUENCE [LARGE SCALE GENOMIC DNA]</scope>
    <source>
        <strain evidence="2 3">CCFEE 6328</strain>
    </source>
</reference>
<feature type="compositionally biased region" description="Basic and acidic residues" evidence="1">
    <location>
        <begin position="355"/>
        <end position="367"/>
    </location>
</feature>
<name>A0ABR0J3U0_9EURO</name>
<feature type="region of interest" description="Disordered" evidence="1">
    <location>
        <begin position="329"/>
        <end position="369"/>
    </location>
</feature>
<proteinExistence type="predicted"/>
<comment type="caution">
    <text evidence="2">The sequence shown here is derived from an EMBL/GenBank/DDBJ whole genome shotgun (WGS) entry which is preliminary data.</text>
</comment>
<keyword evidence="3" id="KW-1185">Reference proteome</keyword>
<evidence type="ECO:0000313" key="2">
    <source>
        <dbReference type="EMBL" id="KAK5055510.1"/>
    </source>
</evidence>